<organism evidence="6 7">
    <name type="scientific">Tepidiphilus thermophilus</name>
    <dbReference type="NCBI Taxonomy" id="876478"/>
    <lineage>
        <taxon>Bacteria</taxon>
        <taxon>Pseudomonadati</taxon>
        <taxon>Pseudomonadota</taxon>
        <taxon>Hydrogenophilia</taxon>
        <taxon>Hydrogenophilales</taxon>
        <taxon>Hydrogenophilaceae</taxon>
        <taxon>Tepidiphilus</taxon>
    </lineage>
</organism>
<dbReference type="InterPro" id="IPR039255">
    <property type="entry name" value="YceD_bac"/>
</dbReference>
<comment type="function">
    <text evidence="1">Plays a role in synthesis, processing and/or stability of 23S rRNA.</text>
</comment>
<evidence type="ECO:0000256" key="5">
    <source>
        <dbReference type="ARBA" id="ARBA00031841"/>
    </source>
</evidence>
<dbReference type="AlphaFoldDB" id="A0A0K6IXX1"/>
<dbReference type="InterPro" id="IPR003772">
    <property type="entry name" value="YceD"/>
</dbReference>
<proteinExistence type="inferred from homology"/>
<evidence type="ECO:0000313" key="7">
    <source>
        <dbReference type="Proteomes" id="UP000182108"/>
    </source>
</evidence>
<name>A0A0K6IXX1_9PROT</name>
<dbReference type="EMBL" id="CYHH01000014">
    <property type="protein sequence ID" value="CUB07909.1"/>
    <property type="molecule type" value="Genomic_DNA"/>
</dbReference>
<evidence type="ECO:0000313" key="6">
    <source>
        <dbReference type="EMBL" id="CUB07909.1"/>
    </source>
</evidence>
<sequence length="162" mass="17641">MSQNVIVSDPLAFARDAASLSGEFGSAELPRLAASSLELGAVRWHVSGLRLEDGRAALEVSAQGVAVLRCERCLEPMDWVFAVARRLSLYRADELIPDEELEDESCDAIHFAGTIDVASLVEDEILLELPVFARHEVCEPPGPWEAGEKPSPFAVLAQLKRS</sequence>
<protein>
    <recommendedName>
        <fullName evidence="3">Large ribosomal RNA subunit accumulation protein YceD</fullName>
    </recommendedName>
    <alternativeName>
        <fullName evidence="5">23S rRNA accumulation protein YceD</fullName>
    </alternativeName>
</protein>
<keyword evidence="7" id="KW-1185">Reference proteome</keyword>
<gene>
    <name evidence="6" type="ORF">Ga0061068_11423</name>
</gene>
<evidence type="ECO:0000256" key="1">
    <source>
        <dbReference type="ARBA" id="ARBA00002868"/>
    </source>
</evidence>
<comment type="similarity">
    <text evidence="2">Belongs to the DUF177 domain family.</text>
</comment>
<keyword evidence="4" id="KW-0690">Ribosome biogenesis</keyword>
<accession>A0A0K6IXX1</accession>
<dbReference type="PANTHER" id="PTHR38099:SF1">
    <property type="entry name" value="LARGE RIBOSOMAL RNA SUBUNIT ACCUMULATION PROTEIN YCED"/>
    <property type="match status" value="1"/>
</dbReference>
<dbReference type="GO" id="GO:0042254">
    <property type="term" value="P:ribosome biogenesis"/>
    <property type="evidence" value="ECO:0007669"/>
    <property type="project" value="UniProtKB-KW"/>
</dbReference>
<evidence type="ECO:0000256" key="3">
    <source>
        <dbReference type="ARBA" id="ARBA00015716"/>
    </source>
</evidence>
<evidence type="ECO:0000256" key="2">
    <source>
        <dbReference type="ARBA" id="ARBA00010740"/>
    </source>
</evidence>
<reference evidence="7" key="1">
    <citation type="submission" date="2015-08" db="EMBL/GenBank/DDBJ databases">
        <authorList>
            <person name="Babu N.S."/>
            <person name="Beckwith C.J."/>
            <person name="Beseler K.G."/>
            <person name="Brison A."/>
            <person name="Carone J.V."/>
            <person name="Caskin T.P."/>
            <person name="Diamond M."/>
            <person name="Durham M.E."/>
            <person name="Foxe J.M."/>
            <person name="Go M."/>
            <person name="Henderson B.A."/>
            <person name="Jones I.B."/>
            <person name="McGettigan J.A."/>
            <person name="Micheletti S.J."/>
            <person name="Nasrallah M.E."/>
            <person name="Ortiz D."/>
            <person name="Piller C.R."/>
            <person name="Privatt S.R."/>
            <person name="Schneider S.L."/>
            <person name="Sharp S."/>
            <person name="Smith T.C."/>
            <person name="Stanton J.D."/>
            <person name="Ullery H.E."/>
            <person name="Wilson R.J."/>
            <person name="Serrano M.G."/>
            <person name="Buck G."/>
            <person name="Lee V."/>
            <person name="Wang Y."/>
            <person name="Carvalho R."/>
            <person name="Voegtly L."/>
            <person name="Shi R."/>
            <person name="Duckworth R."/>
            <person name="Johnson A."/>
            <person name="Loviza R."/>
            <person name="Walstead R."/>
            <person name="Shah Z."/>
            <person name="Kiflezghi M."/>
            <person name="Wade K."/>
            <person name="Ball S.L."/>
            <person name="Bradley K.W."/>
            <person name="Asai D.J."/>
            <person name="Bowman C.A."/>
            <person name="Russell D.A."/>
            <person name="Pope W.H."/>
            <person name="Jacobs-Sera D."/>
            <person name="Hendrix R.W."/>
            <person name="Hatfull G.F."/>
        </authorList>
    </citation>
    <scope>NUCLEOTIDE SEQUENCE [LARGE SCALE GENOMIC DNA]</scope>
    <source>
        <strain evidence="7">JCM 19170</strain>
    </source>
</reference>
<dbReference type="PANTHER" id="PTHR38099">
    <property type="entry name" value="LARGE RIBOSOMAL RNA SUBUNIT ACCUMULATION PROTEIN YCED"/>
    <property type="match status" value="1"/>
</dbReference>
<evidence type="ECO:0000256" key="4">
    <source>
        <dbReference type="ARBA" id="ARBA00022517"/>
    </source>
</evidence>
<dbReference type="GO" id="GO:0005829">
    <property type="term" value="C:cytosol"/>
    <property type="evidence" value="ECO:0007669"/>
    <property type="project" value="TreeGrafter"/>
</dbReference>
<dbReference type="Proteomes" id="UP000182108">
    <property type="component" value="Unassembled WGS sequence"/>
</dbReference>
<dbReference type="Pfam" id="PF02620">
    <property type="entry name" value="YceD"/>
    <property type="match status" value="1"/>
</dbReference>